<accession>A0A098AWK5</accession>
<feature type="transmembrane region" description="Helical" evidence="1">
    <location>
        <begin position="163"/>
        <end position="184"/>
    </location>
</feature>
<keyword evidence="1" id="KW-0472">Membrane</keyword>
<keyword evidence="1" id="KW-0812">Transmembrane</keyword>
<reference evidence="2" key="1">
    <citation type="submission" date="2014-07" db="EMBL/GenBank/DDBJ databases">
        <authorList>
            <person name="Hornung V.Bastian."/>
        </authorList>
    </citation>
    <scope>NUCLEOTIDE SEQUENCE</scope>
    <source>
        <strain evidence="2">PCE-S</strain>
    </source>
</reference>
<protein>
    <submittedName>
        <fullName evidence="2">ABC-2 family transporter protein</fullName>
    </submittedName>
</protein>
<dbReference type="Pfam" id="PF12679">
    <property type="entry name" value="ABC2_membrane_2"/>
    <property type="match status" value="1"/>
</dbReference>
<proteinExistence type="predicted"/>
<evidence type="ECO:0000256" key="1">
    <source>
        <dbReference type="SAM" id="Phobius"/>
    </source>
</evidence>
<dbReference type="GO" id="GO:0005886">
    <property type="term" value="C:plasma membrane"/>
    <property type="evidence" value="ECO:0007669"/>
    <property type="project" value="UniProtKB-SubCell"/>
</dbReference>
<dbReference type="PANTHER" id="PTHR37305">
    <property type="entry name" value="INTEGRAL MEMBRANE PROTEIN-RELATED"/>
    <property type="match status" value="1"/>
</dbReference>
<feature type="transmembrane region" description="Helical" evidence="1">
    <location>
        <begin position="126"/>
        <end position="151"/>
    </location>
</feature>
<dbReference type="PATRIC" id="fig|49338.4.peg.1218"/>
<feature type="transmembrane region" description="Helical" evidence="1">
    <location>
        <begin position="190"/>
        <end position="211"/>
    </location>
</feature>
<feature type="transmembrane region" description="Helical" evidence="1">
    <location>
        <begin position="20"/>
        <end position="38"/>
    </location>
</feature>
<dbReference type="GO" id="GO:0140359">
    <property type="term" value="F:ABC-type transporter activity"/>
    <property type="evidence" value="ECO:0007669"/>
    <property type="project" value="InterPro"/>
</dbReference>
<name>A0A098AWK5_DESHA</name>
<sequence>MNRALFRAMMKQNRKKVAKLAAGIVLYETLLTWVYPVIAENSAVTQLTDSIPSAVKTVFGVAEEARVDTFEAFISAQFLARIWAMLMSLYNVETANELLAKLADDGSLALLLSTPVPRGDYLFTQALVLFSGNALLVLATLLGLCCGAYRFGITIDSWRYCRFGLLSLAFYSLIGAYSLFFSALTAQEDLALTLAAGATLTFYALDVAGGLSEQHSWMRRLSLFQCYQPQEVLEGTSDPARKIIGLTAGSVILLQLGIYAFNEKDLAI</sequence>
<dbReference type="RefSeq" id="WP_011459512.1">
    <property type="nucleotide sequence ID" value="NZ_CABKQQ010000051.1"/>
</dbReference>
<dbReference type="PANTHER" id="PTHR37305:SF2">
    <property type="entry name" value="BACITRACIN TRANSPORT PERMEASE PROTEIN BCRB"/>
    <property type="match status" value="1"/>
</dbReference>
<evidence type="ECO:0000313" key="2">
    <source>
        <dbReference type="EMBL" id="CDX01014.1"/>
    </source>
</evidence>
<keyword evidence="1" id="KW-1133">Transmembrane helix</keyword>
<dbReference type="EMBL" id="LK996017">
    <property type="protein sequence ID" value="CDX01014.1"/>
    <property type="molecule type" value="Genomic_DNA"/>
</dbReference>
<gene>
    <name evidence="2" type="ORF">DPCES_1127</name>
</gene>
<dbReference type="AlphaFoldDB" id="A0A098AWK5"/>
<organism evidence="2">
    <name type="scientific">Desulfitobacterium hafniense</name>
    <name type="common">Desulfitobacterium frappieri</name>
    <dbReference type="NCBI Taxonomy" id="49338"/>
    <lineage>
        <taxon>Bacteria</taxon>
        <taxon>Bacillati</taxon>
        <taxon>Bacillota</taxon>
        <taxon>Clostridia</taxon>
        <taxon>Eubacteriales</taxon>
        <taxon>Desulfitobacteriaceae</taxon>
        <taxon>Desulfitobacterium</taxon>
    </lineage>
</organism>